<evidence type="ECO:0000313" key="16">
    <source>
        <dbReference type="Proteomes" id="UP000515135"/>
    </source>
</evidence>
<keyword evidence="4" id="KW-0378">Hydrolase</keyword>
<dbReference type="Gene3D" id="3.90.190.10">
    <property type="entry name" value="Protein tyrosine phosphatase superfamily"/>
    <property type="match status" value="1"/>
</dbReference>
<keyword evidence="10" id="KW-0732">Signal</keyword>
<dbReference type="SUPFAM" id="SSF57196">
    <property type="entry name" value="EGF/Laminin"/>
    <property type="match status" value="3"/>
</dbReference>
<evidence type="ECO:0000256" key="3">
    <source>
        <dbReference type="ARBA" id="ARBA00022737"/>
    </source>
</evidence>
<dbReference type="InterPro" id="IPR001881">
    <property type="entry name" value="EGF-like_Ca-bd_dom"/>
</dbReference>
<evidence type="ECO:0000259" key="15">
    <source>
        <dbReference type="PROSITE" id="PS50835"/>
    </source>
</evidence>
<protein>
    <recommendedName>
        <fullName evidence="1">protein-tyrosine-phosphatase</fullName>
        <ecNumber evidence="1">3.1.3.48</ecNumber>
    </recommendedName>
</protein>
<dbReference type="SMART" id="SM00179">
    <property type="entry name" value="EGF_CA"/>
    <property type="match status" value="4"/>
</dbReference>
<evidence type="ECO:0000256" key="8">
    <source>
        <dbReference type="PROSITE-ProRule" id="PRU00076"/>
    </source>
</evidence>
<dbReference type="EC" id="3.1.3.48" evidence="1"/>
<evidence type="ECO:0000256" key="6">
    <source>
        <dbReference type="ARBA" id="ARBA00023170"/>
    </source>
</evidence>
<dbReference type="InterPro" id="IPR000922">
    <property type="entry name" value="Lectin_gal-bd_dom"/>
</dbReference>
<dbReference type="Gene3D" id="2.60.40.10">
    <property type="entry name" value="Immunoglobulins"/>
    <property type="match status" value="1"/>
</dbReference>
<dbReference type="InterPro" id="IPR016130">
    <property type="entry name" value="Tyr_Pase_AS"/>
</dbReference>
<dbReference type="FunFam" id="2.10.25.10:FF:000279">
    <property type="entry name" value="Neurogenic locus notch 1"/>
    <property type="match status" value="2"/>
</dbReference>
<dbReference type="FunFam" id="3.90.190.10:FF:000088">
    <property type="entry name" value="Receptor protein-tyrosine phosphatase LAR"/>
    <property type="match status" value="1"/>
</dbReference>
<evidence type="ECO:0000256" key="2">
    <source>
        <dbReference type="ARBA" id="ARBA00022536"/>
    </source>
</evidence>
<dbReference type="InterPro" id="IPR036179">
    <property type="entry name" value="Ig-like_dom_sf"/>
</dbReference>
<feature type="domain" description="EGF-like" evidence="11">
    <location>
        <begin position="335"/>
        <end position="376"/>
    </location>
</feature>
<dbReference type="SMART" id="SM00404">
    <property type="entry name" value="PTPc_motif"/>
    <property type="match status" value="1"/>
</dbReference>
<evidence type="ECO:0000259" key="13">
    <source>
        <dbReference type="PROSITE" id="PS50056"/>
    </source>
</evidence>
<dbReference type="InterPro" id="IPR000387">
    <property type="entry name" value="Tyr_Pase_dom"/>
</dbReference>
<dbReference type="InterPro" id="IPR043159">
    <property type="entry name" value="Lectin_gal-bd_sf"/>
</dbReference>
<dbReference type="KEGG" id="bbel:109468879"/>
<feature type="disulfide bond" evidence="8">
    <location>
        <begin position="381"/>
        <end position="391"/>
    </location>
</feature>
<feature type="disulfide bond" evidence="8">
    <location>
        <begin position="234"/>
        <end position="243"/>
    </location>
</feature>
<proteinExistence type="predicted"/>
<dbReference type="InterPro" id="IPR000152">
    <property type="entry name" value="EGF-type_Asp/Asn_hydroxyl_site"/>
</dbReference>
<keyword evidence="9" id="KW-0812">Transmembrane</keyword>
<dbReference type="OrthoDB" id="10019501at2759"/>
<feature type="domain" description="EGF-like" evidence="11">
    <location>
        <begin position="414"/>
        <end position="449"/>
    </location>
</feature>
<evidence type="ECO:0000256" key="9">
    <source>
        <dbReference type="SAM" id="Phobius"/>
    </source>
</evidence>
<dbReference type="PROSITE" id="PS50228">
    <property type="entry name" value="SUEL_LECTIN"/>
    <property type="match status" value="1"/>
</dbReference>
<dbReference type="SMART" id="SM00194">
    <property type="entry name" value="PTPc"/>
    <property type="match status" value="1"/>
</dbReference>
<feature type="signal peptide" evidence="10">
    <location>
        <begin position="1"/>
        <end position="24"/>
    </location>
</feature>
<keyword evidence="5 8" id="KW-1015">Disulfide bond</keyword>
<dbReference type="PANTHER" id="PTHR19134:SF555">
    <property type="entry name" value="RECEPTOR-TYPE TYROSINE-PROTEIN PHOSPHATASE DELTA-LIKE ISOFORM X1"/>
    <property type="match status" value="1"/>
</dbReference>
<feature type="domain" description="EGF-like" evidence="11">
    <location>
        <begin position="204"/>
        <end position="244"/>
    </location>
</feature>
<feature type="disulfide bond" evidence="8">
    <location>
        <begin position="193"/>
        <end position="202"/>
    </location>
</feature>
<evidence type="ECO:0000256" key="7">
    <source>
        <dbReference type="ARBA" id="ARBA00051722"/>
    </source>
</evidence>
<dbReference type="PROSITE" id="PS00383">
    <property type="entry name" value="TYR_PHOSPHATASE_1"/>
    <property type="match status" value="1"/>
</dbReference>
<organism evidence="16 17">
    <name type="scientific">Branchiostoma belcheri</name>
    <name type="common">Amphioxus</name>
    <dbReference type="NCBI Taxonomy" id="7741"/>
    <lineage>
        <taxon>Eukaryota</taxon>
        <taxon>Metazoa</taxon>
        <taxon>Chordata</taxon>
        <taxon>Cephalochordata</taxon>
        <taxon>Leptocardii</taxon>
        <taxon>Amphioxiformes</taxon>
        <taxon>Branchiostomatidae</taxon>
        <taxon>Branchiostoma</taxon>
    </lineage>
</organism>
<dbReference type="PROSITE" id="PS00010">
    <property type="entry name" value="ASX_HYDROXYL"/>
    <property type="match status" value="2"/>
</dbReference>
<sequence length="1038" mass="116676">MGPAVATVSTVLLSLLLFIPATLPDYMDEVFGMLWRLVIARDLVSNDFNVTINRFRVISCKCNMQLDCHLMLNLEFECTAFLPVVETKTVTIDCGERLTLSCKRGVLLIKSVDRMPFRWSFAPGYGLRLSASDIRKACDNKPRCTVIPSHSSSECYGKSDKVKYSCKVRHPCNPDPCNHGSCCANGDQYTCRCYPGWDGKNCNHRKDCSPNSCQNGVCRPSGAFYPYPRYTCRCHDGWTGDDCDRSKSSSFGLQSFYLHQGHYTCLRQGVYVPFFHLLVWEGFVLYVSVTLCVPSMNPCMQDPCKHGRCVQDASRSSGYMCDCNFGWTGENCNQEDNPCRGNPCRQHGNCRKVVSSNPPGRYRCECHSGWTGKNCNQRDFCHVKPCLHGTCENEANGFGCKCFSGWSGKRCDNDINECYTKPCRFGMCANTAGSYSCYCDRGWTGLNCTKKTSDKATVYLNHDSRTRLVCLHGVLDVVTAQYRQDPTHTCESLVCLPCNDLRLDRYATTSIQGKCNGRWHCDVVATPSFLVKGRDPCGHVKKRLEVDYRCVEPATKAVTTSGRAESIAGPSMTVHCRSTGDPPPSIIWRHGTNIITNDDNEKHTVIQKRGRSGSEAYVEASLTIADLQGDDLDNRRYVCWAGNSADKASGASSMVTVLVTGIFITVAGIGVTAFTVFYFRKHHNSPTNLPGSASPMPGRLGLRPLPSLPKPGIWSMPGMPKGPQTAVAILDFLKPIPVTRLKKEFNMRLANDEKLFTDEYEALPKLLGEEHSQACQKNRDKNRFRNIISYDHSRVILSLLDDDPRSDYINASYIDGYREERKYIATQGPMQNTVQDFWRMIWETGSSTILMLSNLVENCQNKVCKYWSETDTMIYGNFRVTLVGTNKMDYYIARTFQLTKDNAARRKVTQFHFLAWPDFGVPDDPTDLLKFHQTVMASVPPRGRPIVVHCSAGVGRTGTFITIDAMLEMMAVEKQVDVFGFVSKMRRNRSFMVQAKAQYMFIYQALLDSYVRDEVKAGKWTWWPPSAVISQISQMAKA</sequence>
<dbReference type="PROSITE" id="PS50055">
    <property type="entry name" value="TYR_PHOSPHATASE_PTP"/>
    <property type="match status" value="1"/>
</dbReference>
<keyword evidence="9" id="KW-0472">Membrane</keyword>
<dbReference type="SUPFAM" id="SSF52799">
    <property type="entry name" value="(Phosphotyrosine protein) phosphatases II"/>
    <property type="match status" value="1"/>
</dbReference>
<dbReference type="InterPro" id="IPR050348">
    <property type="entry name" value="Protein-Tyr_Phosphatase"/>
</dbReference>
<feature type="domain" description="Tyrosine-protein phosphatase" evidence="12">
    <location>
        <begin position="756"/>
        <end position="1009"/>
    </location>
</feature>
<evidence type="ECO:0000256" key="5">
    <source>
        <dbReference type="ARBA" id="ARBA00023157"/>
    </source>
</evidence>
<dbReference type="PROSITE" id="PS50026">
    <property type="entry name" value="EGF_3"/>
    <property type="match status" value="6"/>
</dbReference>
<dbReference type="PRINTS" id="PR00700">
    <property type="entry name" value="PRTYPHPHTASE"/>
</dbReference>
<dbReference type="InterPro" id="IPR049883">
    <property type="entry name" value="NOTCH1_EGF-like"/>
</dbReference>
<dbReference type="InterPro" id="IPR013783">
    <property type="entry name" value="Ig-like_fold"/>
</dbReference>
<feature type="domain" description="EGF-like" evidence="11">
    <location>
        <begin position="295"/>
        <end position="333"/>
    </location>
</feature>
<feature type="disulfide bond" evidence="8">
    <location>
        <begin position="439"/>
        <end position="448"/>
    </location>
</feature>
<feature type="domain" description="EGF-like" evidence="11">
    <location>
        <begin position="168"/>
        <end position="203"/>
    </location>
</feature>
<evidence type="ECO:0000259" key="11">
    <source>
        <dbReference type="PROSITE" id="PS50026"/>
    </source>
</evidence>
<dbReference type="PROSITE" id="PS01187">
    <property type="entry name" value="EGF_CA"/>
    <property type="match status" value="1"/>
</dbReference>
<dbReference type="AlphaFoldDB" id="A0A6P4YEE5"/>
<keyword evidence="9" id="KW-1133">Transmembrane helix</keyword>
<feature type="domain" description="Ig-like" evidence="15">
    <location>
        <begin position="553"/>
        <end position="656"/>
    </location>
</feature>
<dbReference type="SMART" id="SM00181">
    <property type="entry name" value="EGF"/>
    <property type="match status" value="6"/>
</dbReference>
<feature type="domain" description="Tyrosine specific protein phosphatases" evidence="13">
    <location>
        <begin position="926"/>
        <end position="1000"/>
    </location>
</feature>
<feature type="domain" description="SUEL-type lectin" evidence="14">
    <location>
        <begin position="460"/>
        <end position="551"/>
    </location>
</feature>
<dbReference type="PROSITE" id="PS50056">
    <property type="entry name" value="TYR_PHOSPHATASE_2"/>
    <property type="match status" value="1"/>
</dbReference>
<dbReference type="InterPro" id="IPR013098">
    <property type="entry name" value="Ig_I-set"/>
</dbReference>
<feature type="domain" description="EGF-like" evidence="11">
    <location>
        <begin position="377"/>
        <end position="412"/>
    </location>
</feature>
<dbReference type="PROSITE" id="PS01186">
    <property type="entry name" value="EGF_2"/>
    <property type="match status" value="6"/>
</dbReference>
<dbReference type="Pfam" id="PF07679">
    <property type="entry name" value="I-set"/>
    <property type="match status" value="1"/>
</dbReference>
<dbReference type="PROSITE" id="PS00022">
    <property type="entry name" value="EGF_1"/>
    <property type="match status" value="6"/>
</dbReference>
<feature type="disulfide bond" evidence="8">
    <location>
        <begin position="208"/>
        <end position="218"/>
    </location>
</feature>
<keyword evidence="3" id="KW-0677">Repeat</keyword>
<dbReference type="InterPro" id="IPR018097">
    <property type="entry name" value="EGF_Ca-bd_CS"/>
</dbReference>
<keyword evidence="2 8" id="KW-0245">EGF-like domain</keyword>
<keyword evidence="6" id="KW-0675">Receptor</keyword>
<dbReference type="InterPro" id="IPR029021">
    <property type="entry name" value="Prot-tyrosine_phosphatase-like"/>
</dbReference>
<dbReference type="PROSITE" id="PS50835">
    <property type="entry name" value="IG_LIKE"/>
    <property type="match status" value="1"/>
</dbReference>
<dbReference type="SUPFAM" id="SSF48726">
    <property type="entry name" value="Immunoglobulin"/>
    <property type="match status" value="1"/>
</dbReference>
<dbReference type="GO" id="GO:0005509">
    <property type="term" value="F:calcium ion binding"/>
    <property type="evidence" value="ECO:0007669"/>
    <property type="project" value="InterPro"/>
</dbReference>
<keyword evidence="4" id="KW-0904">Protein phosphatase</keyword>
<dbReference type="CDD" id="cd00054">
    <property type="entry name" value="EGF_CA"/>
    <property type="match status" value="3"/>
</dbReference>
<comment type="catalytic activity">
    <reaction evidence="7">
        <text>O-phospho-L-tyrosyl-[protein] + H2O = L-tyrosyl-[protein] + phosphate</text>
        <dbReference type="Rhea" id="RHEA:10684"/>
        <dbReference type="Rhea" id="RHEA-COMP:10136"/>
        <dbReference type="Rhea" id="RHEA-COMP:20101"/>
        <dbReference type="ChEBI" id="CHEBI:15377"/>
        <dbReference type="ChEBI" id="CHEBI:43474"/>
        <dbReference type="ChEBI" id="CHEBI:46858"/>
        <dbReference type="ChEBI" id="CHEBI:61978"/>
        <dbReference type="EC" id="3.1.3.48"/>
    </reaction>
</comment>
<evidence type="ECO:0000313" key="17">
    <source>
        <dbReference type="RefSeq" id="XP_019622818.1"/>
    </source>
</evidence>
<dbReference type="Gene3D" id="2.10.25.10">
    <property type="entry name" value="Laminin"/>
    <property type="match status" value="6"/>
</dbReference>
<dbReference type="InterPro" id="IPR009030">
    <property type="entry name" value="Growth_fac_rcpt_cys_sf"/>
</dbReference>
<dbReference type="Proteomes" id="UP000515135">
    <property type="component" value="Unplaced"/>
</dbReference>
<name>A0A6P4YEE5_BRABE</name>
<feature type="disulfide bond" evidence="8">
    <location>
        <begin position="366"/>
        <end position="375"/>
    </location>
</feature>
<dbReference type="Gene3D" id="2.60.120.740">
    <property type="match status" value="1"/>
</dbReference>
<feature type="disulfide bond" evidence="8">
    <location>
        <begin position="418"/>
        <end position="428"/>
    </location>
</feature>
<accession>A0A6P4YEE5</accession>
<dbReference type="CDD" id="cd22823">
    <property type="entry name" value="Gal_Rha_Lectin"/>
    <property type="match status" value="1"/>
</dbReference>
<evidence type="ECO:0000259" key="12">
    <source>
        <dbReference type="PROSITE" id="PS50055"/>
    </source>
</evidence>
<dbReference type="Pfam" id="PF00102">
    <property type="entry name" value="Y_phosphatase"/>
    <property type="match status" value="1"/>
</dbReference>
<evidence type="ECO:0000256" key="1">
    <source>
        <dbReference type="ARBA" id="ARBA00013064"/>
    </source>
</evidence>
<keyword evidence="16" id="KW-1185">Reference proteome</keyword>
<gene>
    <name evidence="17" type="primary">LOC109468879</name>
</gene>
<evidence type="ECO:0000256" key="10">
    <source>
        <dbReference type="SAM" id="SignalP"/>
    </source>
</evidence>
<dbReference type="InterPro" id="IPR003595">
    <property type="entry name" value="Tyr_Pase_cat"/>
</dbReference>
<feature type="disulfide bond" evidence="8">
    <location>
        <begin position="299"/>
        <end position="309"/>
    </location>
</feature>
<feature type="transmembrane region" description="Helical" evidence="9">
    <location>
        <begin position="654"/>
        <end position="679"/>
    </location>
</feature>
<dbReference type="GO" id="GO:0004725">
    <property type="term" value="F:protein tyrosine phosphatase activity"/>
    <property type="evidence" value="ECO:0007669"/>
    <property type="project" value="UniProtKB-EC"/>
</dbReference>
<evidence type="ECO:0000259" key="14">
    <source>
        <dbReference type="PROSITE" id="PS50228"/>
    </source>
</evidence>
<feature type="disulfide bond" evidence="8">
    <location>
        <begin position="323"/>
        <end position="332"/>
    </location>
</feature>
<feature type="disulfide bond" evidence="8">
    <location>
        <begin position="304"/>
        <end position="321"/>
    </location>
</feature>
<comment type="caution">
    <text evidence="8">Lacks conserved residue(s) required for the propagation of feature annotation.</text>
</comment>
<reference evidence="17" key="1">
    <citation type="submission" date="2025-08" db="UniProtKB">
        <authorList>
            <consortium name="RefSeq"/>
        </authorList>
    </citation>
    <scope>IDENTIFICATION</scope>
    <source>
        <tissue evidence="17">Gonad</tissue>
    </source>
</reference>
<dbReference type="InterPro" id="IPR000742">
    <property type="entry name" value="EGF"/>
</dbReference>
<evidence type="ECO:0000256" key="4">
    <source>
        <dbReference type="ARBA" id="ARBA00022912"/>
    </source>
</evidence>
<dbReference type="SUPFAM" id="SSF57184">
    <property type="entry name" value="Growth factor receptor domain"/>
    <property type="match status" value="1"/>
</dbReference>
<dbReference type="PANTHER" id="PTHR19134">
    <property type="entry name" value="RECEPTOR-TYPE TYROSINE-PROTEIN PHOSPHATASE"/>
    <property type="match status" value="1"/>
</dbReference>
<dbReference type="RefSeq" id="XP_019622818.1">
    <property type="nucleotide sequence ID" value="XM_019767259.1"/>
</dbReference>
<dbReference type="InterPro" id="IPR007110">
    <property type="entry name" value="Ig-like_dom"/>
</dbReference>
<feature type="disulfide bond" evidence="8">
    <location>
        <begin position="402"/>
        <end position="411"/>
    </location>
</feature>
<dbReference type="GO" id="GO:0030246">
    <property type="term" value="F:carbohydrate binding"/>
    <property type="evidence" value="ECO:0007669"/>
    <property type="project" value="InterPro"/>
</dbReference>
<feature type="chain" id="PRO_5028415135" description="protein-tyrosine-phosphatase" evidence="10">
    <location>
        <begin position="25"/>
        <end position="1038"/>
    </location>
</feature>
<dbReference type="Pfam" id="PF07645">
    <property type="entry name" value="EGF_CA"/>
    <property type="match status" value="1"/>
</dbReference>
<dbReference type="InterPro" id="IPR000242">
    <property type="entry name" value="PTP_cat"/>
</dbReference>
<dbReference type="GeneID" id="109468879"/>